<sequence length="146" mass="16525">MRIYRKRINKYDVKSDARPKDDCPAPVTGIRDDFDKALRAVVGLEGLFPRLWFTTRQADRRGFQRSRAKFTEATAMTYKPHKGCEMGTFIGESGTTPSRSFNEVTGKNATHDHRRREINALEEEALQGSNCKEAVTKIGRARGSES</sequence>
<dbReference type="EMBL" id="LUEZ02000124">
    <property type="protein sequence ID" value="RDB16421.1"/>
    <property type="molecule type" value="Genomic_DNA"/>
</dbReference>
<feature type="region of interest" description="Disordered" evidence="1">
    <location>
        <begin position="88"/>
        <end position="113"/>
    </location>
</feature>
<proteinExistence type="predicted"/>
<gene>
    <name evidence="2" type="ORF">Hypma_002907</name>
</gene>
<protein>
    <submittedName>
        <fullName evidence="2">Uncharacterized protein</fullName>
    </submittedName>
</protein>
<evidence type="ECO:0000313" key="3">
    <source>
        <dbReference type="Proteomes" id="UP000076154"/>
    </source>
</evidence>
<evidence type="ECO:0000256" key="1">
    <source>
        <dbReference type="SAM" id="MobiDB-lite"/>
    </source>
</evidence>
<dbReference type="AlphaFoldDB" id="A0A369J316"/>
<accession>A0A369J316</accession>
<evidence type="ECO:0000313" key="2">
    <source>
        <dbReference type="EMBL" id="RDB16421.1"/>
    </source>
</evidence>
<organism evidence="2 3">
    <name type="scientific">Hypsizygus marmoreus</name>
    <name type="common">White beech mushroom</name>
    <name type="synonym">Agaricus marmoreus</name>
    <dbReference type="NCBI Taxonomy" id="39966"/>
    <lineage>
        <taxon>Eukaryota</taxon>
        <taxon>Fungi</taxon>
        <taxon>Dikarya</taxon>
        <taxon>Basidiomycota</taxon>
        <taxon>Agaricomycotina</taxon>
        <taxon>Agaricomycetes</taxon>
        <taxon>Agaricomycetidae</taxon>
        <taxon>Agaricales</taxon>
        <taxon>Tricholomatineae</taxon>
        <taxon>Lyophyllaceae</taxon>
        <taxon>Hypsizygus</taxon>
    </lineage>
</organism>
<reference evidence="2" key="1">
    <citation type="submission" date="2018-04" db="EMBL/GenBank/DDBJ databases">
        <title>Whole genome sequencing of Hypsizygus marmoreus.</title>
        <authorList>
            <person name="Choi I.-G."/>
            <person name="Min B."/>
            <person name="Kim J.-G."/>
            <person name="Kim S."/>
            <person name="Oh Y.-L."/>
            <person name="Kong W.-S."/>
            <person name="Park H."/>
            <person name="Jeong J."/>
            <person name="Song E.-S."/>
        </authorList>
    </citation>
    <scope>NUCLEOTIDE SEQUENCE [LARGE SCALE GENOMIC DNA]</scope>
    <source>
        <strain evidence="2">51987-8</strain>
    </source>
</reference>
<name>A0A369J316_HYPMA</name>
<keyword evidence="3" id="KW-1185">Reference proteome</keyword>
<comment type="caution">
    <text evidence="2">The sequence shown here is derived from an EMBL/GenBank/DDBJ whole genome shotgun (WGS) entry which is preliminary data.</text>
</comment>
<dbReference type="InParanoid" id="A0A369J316"/>
<dbReference type="Proteomes" id="UP000076154">
    <property type="component" value="Unassembled WGS sequence"/>
</dbReference>
<feature type="compositionally biased region" description="Polar residues" evidence="1">
    <location>
        <begin position="93"/>
        <end position="108"/>
    </location>
</feature>